<evidence type="ECO:0000313" key="2">
    <source>
        <dbReference type="Proteomes" id="UP000193785"/>
    </source>
</evidence>
<keyword evidence="2" id="KW-1185">Reference proteome</keyword>
<name>A0ABX3UQ88_9GAMM</name>
<gene>
    <name evidence="1" type="ORF">HA46_13715</name>
</gene>
<dbReference type="EMBL" id="MLJJ01000024">
    <property type="protein sequence ID" value="ORM98181.1"/>
    <property type="molecule type" value="Genomic_DNA"/>
</dbReference>
<evidence type="ECO:0000313" key="1">
    <source>
        <dbReference type="EMBL" id="ORM98181.1"/>
    </source>
</evidence>
<accession>A0ABX3UQ88</accession>
<sequence>MHWLKQAGEGAVGIDVGRGRDADGAGAGRAEIGKNVAKQIAGDHHVEPVGVQHEVGGENVDMILVDADLRVVLAHRLDALVPVGHGDGDAVGFGGGGKVFFRAAVGQLVGELQDAVDADARHHGLLDHHFALGAGEHGAANAGVFSFGIFTHDVKVDVARFAVRQRRFNAGH</sequence>
<comment type="caution">
    <text evidence="1">The sequence shown here is derived from an EMBL/GenBank/DDBJ whole genome shotgun (WGS) entry which is preliminary data.</text>
</comment>
<reference evidence="1 2" key="1">
    <citation type="journal article" date="2017" name="Antonie Van Leeuwenhoek">
        <title>Phylogenomic resolution of the bacterial genus Pantoea and its relationship with Erwinia and Tatumella.</title>
        <authorList>
            <person name="Palmer M."/>
            <person name="Steenkamp E.T."/>
            <person name="Coetzee M.P."/>
            <person name="Chan W.Y."/>
            <person name="van Zyl E."/>
            <person name="De Maayer P."/>
            <person name="Coutinho T.A."/>
            <person name="Blom J."/>
            <person name="Smits T.H."/>
            <person name="Duffy B."/>
            <person name="Venter S.N."/>
        </authorList>
    </citation>
    <scope>NUCLEOTIDE SEQUENCE [LARGE SCALE GENOMIC DNA]</scope>
    <source>
        <strain evidence="1 2">LMG 5345</strain>
    </source>
</reference>
<proteinExistence type="predicted"/>
<protein>
    <submittedName>
        <fullName evidence="1">Uncharacterized protein</fullName>
    </submittedName>
</protein>
<dbReference type="Proteomes" id="UP000193785">
    <property type="component" value="Unassembled WGS sequence"/>
</dbReference>
<organism evidence="1 2">
    <name type="scientific">Pantoea septica</name>
    <dbReference type="NCBI Taxonomy" id="472695"/>
    <lineage>
        <taxon>Bacteria</taxon>
        <taxon>Pseudomonadati</taxon>
        <taxon>Pseudomonadota</taxon>
        <taxon>Gammaproteobacteria</taxon>
        <taxon>Enterobacterales</taxon>
        <taxon>Erwiniaceae</taxon>
        <taxon>Pantoea</taxon>
    </lineage>
</organism>